<dbReference type="VEuPathDB" id="PiroplasmaDB:BBBOND_0109120"/>
<organism evidence="2 3">
    <name type="scientific">Babesia bigemina</name>
    <dbReference type="NCBI Taxonomy" id="5866"/>
    <lineage>
        <taxon>Eukaryota</taxon>
        <taxon>Sar</taxon>
        <taxon>Alveolata</taxon>
        <taxon>Apicomplexa</taxon>
        <taxon>Aconoidasida</taxon>
        <taxon>Piroplasmida</taxon>
        <taxon>Babesiidae</taxon>
        <taxon>Babesia</taxon>
    </lineage>
</organism>
<evidence type="ECO:0000256" key="1">
    <source>
        <dbReference type="SAM" id="MobiDB-lite"/>
    </source>
</evidence>
<feature type="compositionally biased region" description="Low complexity" evidence="1">
    <location>
        <begin position="318"/>
        <end position="329"/>
    </location>
</feature>
<evidence type="ECO:0000313" key="2">
    <source>
        <dbReference type="EMBL" id="CDR94614.1"/>
    </source>
</evidence>
<feature type="compositionally biased region" description="Basic residues" evidence="1">
    <location>
        <begin position="353"/>
        <end position="370"/>
    </location>
</feature>
<reference evidence="3" key="1">
    <citation type="journal article" date="2014" name="Nucleic Acids Res.">
        <title>The evolutionary dynamics of variant antigen genes in Babesia reveal a history of genomic innovation underlying host-parasite interaction.</title>
        <authorList>
            <person name="Jackson A.P."/>
            <person name="Otto T.D."/>
            <person name="Darby A."/>
            <person name="Ramaprasad A."/>
            <person name="Xia D."/>
            <person name="Echaide I.E."/>
            <person name="Farber M."/>
            <person name="Gahlot S."/>
            <person name="Gamble J."/>
            <person name="Gupta D."/>
            <person name="Gupta Y."/>
            <person name="Jackson L."/>
            <person name="Malandrin L."/>
            <person name="Malas T.B."/>
            <person name="Moussa E."/>
            <person name="Nair M."/>
            <person name="Reid A.J."/>
            <person name="Sanders M."/>
            <person name="Sharma J."/>
            <person name="Tracey A."/>
            <person name="Quail M.A."/>
            <person name="Weir W."/>
            <person name="Wastling J.M."/>
            <person name="Hall N."/>
            <person name="Willadsen P."/>
            <person name="Lingelbach K."/>
            <person name="Shiels B."/>
            <person name="Tait A."/>
            <person name="Berriman M."/>
            <person name="Allred D.R."/>
            <person name="Pain A."/>
        </authorList>
    </citation>
    <scope>NUCLEOTIDE SEQUENCE [LARGE SCALE GENOMIC DNA]</scope>
    <source>
        <strain evidence="3">Bond</strain>
    </source>
</reference>
<protein>
    <submittedName>
        <fullName evidence="2">Uncharacterized protein</fullName>
    </submittedName>
</protein>
<dbReference type="OrthoDB" id="10417175at2759"/>
<keyword evidence="3" id="KW-1185">Reference proteome</keyword>
<dbReference type="EMBL" id="LK391707">
    <property type="protein sequence ID" value="CDR94614.1"/>
    <property type="molecule type" value="Genomic_DNA"/>
</dbReference>
<feature type="region of interest" description="Disordered" evidence="1">
    <location>
        <begin position="265"/>
        <end position="336"/>
    </location>
</feature>
<dbReference type="RefSeq" id="XP_012766800.1">
    <property type="nucleotide sequence ID" value="XM_012911346.1"/>
</dbReference>
<evidence type="ECO:0000313" key="3">
    <source>
        <dbReference type="Proteomes" id="UP000033188"/>
    </source>
</evidence>
<feature type="region of interest" description="Disordered" evidence="1">
    <location>
        <begin position="353"/>
        <end position="378"/>
    </location>
</feature>
<name>A0A061D6P1_BABBI</name>
<proteinExistence type="predicted"/>
<dbReference type="Proteomes" id="UP000033188">
    <property type="component" value="Chromosome 1"/>
</dbReference>
<gene>
    <name evidence="2" type="ORF">BBBOND_0109120</name>
</gene>
<dbReference type="AlphaFoldDB" id="A0A061D6P1"/>
<feature type="compositionally biased region" description="Basic and acidic residues" evidence="1">
    <location>
        <begin position="265"/>
        <end position="280"/>
    </location>
</feature>
<accession>A0A061D6P1</accession>
<dbReference type="KEGG" id="bbig:BBBOND_0109120"/>
<sequence>MVYNSLTDAPRNLKEAIDWLLALKGTEAENNFNAMASAVYDFLADKPVGRIKVRALEKVKSISHKFMGQKALKEHSFVKIMLRRFESEMSTKFSLFHRHFGSLAQSDCENVIEATGVKPEDIAVELAKAVDGCEKFLDDVKIPGQYSSAYSSRATWDSSCSRKPEACAVVLVGIAPMLYAGLRSLKEASADVVNRQWLVSYAEMHLKDVLKAVGYKTQEYRASMSGADISTALNSVKYDMLSSIYDLAGFWAFYGFDKIGDLKVEQPKDPKADPSVEGEGKQPVIPEAEPSVYGEGEQSVIPEAEPSFEGEGEQSVIPEAEPSVEPVQPEVDDVEQPVKVAKAAKVARSVKAAKKAAKKVSRKARQKKEKKQQESAEH</sequence>
<dbReference type="GeneID" id="24563155"/>